<sequence length="269" mass="31801">MKIKRVPIKTLPPLPPELKNVIEHLEKEDQSQISRWTNEIVEWKYPRSDFFQFVAVLNRFDTILENICKEYELTQHVQKKHFDATIKQTLLSILNFTRLLFDHCSNRSLYNSFEHLNSLLYTTDIDVLETTLALLIKPAQRMSNPTAAHSNFSIQKDKVITELARSGDIISSNDTQQENKLVMSYYKEEEMGELETIEYTIVPEKENDLDLFWTLVKKHQVPSEYHFELLNKIRLTNHKNNNNITRQLLKIRFMSIVILGWLQYMSINI</sequence>
<evidence type="ECO:0000259" key="2">
    <source>
        <dbReference type="Pfam" id="PF06012"/>
    </source>
</evidence>
<dbReference type="AlphaFoldDB" id="A0A367K100"/>
<accession>A0A367K100</accession>
<dbReference type="InterPro" id="IPR010309">
    <property type="entry name" value="E3_Ub_ligase_DUF908"/>
</dbReference>
<feature type="domain" description="DUF908" evidence="2">
    <location>
        <begin position="87"/>
        <end position="165"/>
    </location>
</feature>
<evidence type="ECO:0000313" key="3">
    <source>
        <dbReference type="EMBL" id="RCH95819.1"/>
    </source>
</evidence>
<dbReference type="Pfam" id="PF06012">
    <property type="entry name" value="DUF908"/>
    <property type="match status" value="1"/>
</dbReference>
<feature type="transmembrane region" description="Helical" evidence="1">
    <location>
        <begin position="249"/>
        <end position="267"/>
    </location>
</feature>
<dbReference type="STRING" id="86630.A0A367K100"/>
<comment type="caution">
    <text evidence="3">The sequence shown here is derived from an EMBL/GenBank/DDBJ whole genome shotgun (WGS) entry which is preliminary data.</text>
</comment>
<dbReference type="EMBL" id="PJQL01000429">
    <property type="protein sequence ID" value="RCH95819.1"/>
    <property type="molecule type" value="Genomic_DNA"/>
</dbReference>
<name>A0A367K100_RHIAZ</name>
<keyword evidence="4" id="KW-1185">Reference proteome</keyword>
<evidence type="ECO:0000313" key="4">
    <source>
        <dbReference type="Proteomes" id="UP000252139"/>
    </source>
</evidence>
<reference evidence="3 4" key="1">
    <citation type="journal article" date="2018" name="G3 (Bethesda)">
        <title>Phylogenetic and Phylogenomic Definition of Rhizopus Species.</title>
        <authorList>
            <person name="Gryganskyi A.P."/>
            <person name="Golan J."/>
            <person name="Dolatabadi S."/>
            <person name="Mondo S."/>
            <person name="Robb S."/>
            <person name="Idnurm A."/>
            <person name="Muszewska A."/>
            <person name="Steczkiewicz K."/>
            <person name="Masonjones S."/>
            <person name="Liao H.L."/>
            <person name="Gajdeczka M.T."/>
            <person name="Anike F."/>
            <person name="Vuek A."/>
            <person name="Anishchenko I.M."/>
            <person name="Voigt K."/>
            <person name="de Hoog G.S."/>
            <person name="Smith M.E."/>
            <person name="Heitman J."/>
            <person name="Vilgalys R."/>
            <person name="Stajich J.E."/>
        </authorList>
    </citation>
    <scope>NUCLEOTIDE SEQUENCE [LARGE SCALE GENOMIC DNA]</scope>
    <source>
        <strain evidence="3 4">CBS 357.93</strain>
    </source>
</reference>
<keyword evidence="1" id="KW-0812">Transmembrane</keyword>
<gene>
    <name evidence="3" type="ORF">CU097_014604</name>
</gene>
<dbReference type="OrthoDB" id="8068875at2759"/>
<protein>
    <recommendedName>
        <fullName evidence="2">DUF908 domain-containing protein</fullName>
    </recommendedName>
</protein>
<evidence type="ECO:0000256" key="1">
    <source>
        <dbReference type="SAM" id="Phobius"/>
    </source>
</evidence>
<dbReference type="Proteomes" id="UP000252139">
    <property type="component" value="Unassembled WGS sequence"/>
</dbReference>
<keyword evidence="1" id="KW-1133">Transmembrane helix</keyword>
<keyword evidence="1" id="KW-0472">Membrane</keyword>
<proteinExistence type="predicted"/>
<organism evidence="3 4">
    <name type="scientific">Rhizopus azygosporus</name>
    <name type="common">Rhizopus microsporus var. azygosporus</name>
    <dbReference type="NCBI Taxonomy" id="86630"/>
    <lineage>
        <taxon>Eukaryota</taxon>
        <taxon>Fungi</taxon>
        <taxon>Fungi incertae sedis</taxon>
        <taxon>Mucoromycota</taxon>
        <taxon>Mucoromycotina</taxon>
        <taxon>Mucoromycetes</taxon>
        <taxon>Mucorales</taxon>
        <taxon>Mucorineae</taxon>
        <taxon>Rhizopodaceae</taxon>
        <taxon>Rhizopus</taxon>
    </lineage>
</organism>